<dbReference type="AlphaFoldDB" id="A0A0L0S5U7"/>
<dbReference type="EMBL" id="GG745332">
    <property type="protein sequence ID" value="KNE57918.1"/>
    <property type="molecule type" value="Genomic_DNA"/>
</dbReference>
<dbReference type="VEuPathDB" id="FungiDB:AMAG_18355"/>
<gene>
    <name evidence="2" type="ORF">AMAG_18355</name>
</gene>
<proteinExistence type="predicted"/>
<evidence type="ECO:0000256" key="1">
    <source>
        <dbReference type="SAM" id="MobiDB-lite"/>
    </source>
</evidence>
<sequence>MATQGLCGHGGVHVETRSTRNQCATRRTSWWRYEARCCRAQWSKMVWVGKDKRSAHPHSPTMTHPHPMLTTTTCDSNQVSSRTTHSSSHACARRTRTRTS</sequence>
<feature type="region of interest" description="Disordered" evidence="1">
    <location>
        <begin position="51"/>
        <end position="100"/>
    </location>
</feature>
<feature type="compositionally biased region" description="Low complexity" evidence="1">
    <location>
        <begin position="57"/>
        <end position="73"/>
    </location>
</feature>
<feature type="compositionally biased region" description="Basic residues" evidence="1">
    <location>
        <begin position="91"/>
        <end position="100"/>
    </location>
</feature>
<accession>A0A0L0S5U7</accession>
<name>A0A0L0S5U7_ALLM3</name>
<evidence type="ECO:0000313" key="2">
    <source>
        <dbReference type="EMBL" id="KNE57918.1"/>
    </source>
</evidence>
<reference evidence="3" key="2">
    <citation type="submission" date="2009-11" db="EMBL/GenBank/DDBJ databases">
        <title>The Genome Sequence of Allomyces macrogynus strain ATCC 38327.</title>
        <authorList>
            <consortium name="The Broad Institute Genome Sequencing Platform"/>
            <person name="Russ C."/>
            <person name="Cuomo C."/>
            <person name="Shea T."/>
            <person name="Young S.K."/>
            <person name="Zeng Q."/>
            <person name="Koehrsen M."/>
            <person name="Haas B."/>
            <person name="Borodovsky M."/>
            <person name="Guigo R."/>
            <person name="Alvarado L."/>
            <person name="Berlin A."/>
            <person name="Borenstein D."/>
            <person name="Chen Z."/>
            <person name="Engels R."/>
            <person name="Freedman E."/>
            <person name="Gellesch M."/>
            <person name="Goldberg J."/>
            <person name="Griggs A."/>
            <person name="Gujja S."/>
            <person name="Heiman D."/>
            <person name="Hepburn T."/>
            <person name="Howarth C."/>
            <person name="Jen D."/>
            <person name="Larson L."/>
            <person name="Lewis B."/>
            <person name="Mehta T."/>
            <person name="Park D."/>
            <person name="Pearson M."/>
            <person name="Roberts A."/>
            <person name="Saif S."/>
            <person name="Shenoy N."/>
            <person name="Sisk P."/>
            <person name="Stolte C."/>
            <person name="Sykes S."/>
            <person name="Walk T."/>
            <person name="White J."/>
            <person name="Yandava C."/>
            <person name="Burger G."/>
            <person name="Gray M.W."/>
            <person name="Holland P.W.H."/>
            <person name="King N."/>
            <person name="Lang F.B.F."/>
            <person name="Roger A.J."/>
            <person name="Ruiz-Trillo I."/>
            <person name="Lander E."/>
            <person name="Nusbaum C."/>
        </authorList>
    </citation>
    <scope>NUCLEOTIDE SEQUENCE [LARGE SCALE GENOMIC DNA]</scope>
    <source>
        <strain evidence="3">ATCC 38327</strain>
    </source>
</reference>
<feature type="compositionally biased region" description="Polar residues" evidence="1">
    <location>
        <begin position="74"/>
        <end position="89"/>
    </location>
</feature>
<keyword evidence="3" id="KW-1185">Reference proteome</keyword>
<organism evidence="2 3">
    <name type="scientific">Allomyces macrogynus (strain ATCC 38327)</name>
    <name type="common">Allomyces javanicus var. macrogynus</name>
    <dbReference type="NCBI Taxonomy" id="578462"/>
    <lineage>
        <taxon>Eukaryota</taxon>
        <taxon>Fungi</taxon>
        <taxon>Fungi incertae sedis</taxon>
        <taxon>Blastocladiomycota</taxon>
        <taxon>Blastocladiomycetes</taxon>
        <taxon>Blastocladiales</taxon>
        <taxon>Blastocladiaceae</taxon>
        <taxon>Allomyces</taxon>
    </lineage>
</organism>
<reference evidence="2 3" key="1">
    <citation type="submission" date="2009-11" db="EMBL/GenBank/DDBJ databases">
        <title>Annotation of Allomyces macrogynus ATCC 38327.</title>
        <authorList>
            <consortium name="The Broad Institute Genome Sequencing Platform"/>
            <person name="Russ C."/>
            <person name="Cuomo C."/>
            <person name="Burger G."/>
            <person name="Gray M.W."/>
            <person name="Holland P.W.H."/>
            <person name="King N."/>
            <person name="Lang F.B.F."/>
            <person name="Roger A.J."/>
            <person name="Ruiz-Trillo I."/>
            <person name="Young S.K."/>
            <person name="Zeng Q."/>
            <person name="Gargeya S."/>
            <person name="Fitzgerald M."/>
            <person name="Haas B."/>
            <person name="Abouelleil A."/>
            <person name="Alvarado L."/>
            <person name="Arachchi H.M."/>
            <person name="Berlin A."/>
            <person name="Chapman S.B."/>
            <person name="Gearin G."/>
            <person name="Goldberg J."/>
            <person name="Griggs A."/>
            <person name="Gujja S."/>
            <person name="Hansen M."/>
            <person name="Heiman D."/>
            <person name="Howarth C."/>
            <person name="Larimer J."/>
            <person name="Lui A."/>
            <person name="MacDonald P.J.P."/>
            <person name="McCowen C."/>
            <person name="Montmayeur A."/>
            <person name="Murphy C."/>
            <person name="Neiman D."/>
            <person name="Pearson M."/>
            <person name="Priest M."/>
            <person name="Roberts A."/>
            <person name="Saif S."/>
            <person name="Shea T."/>
            <person name="Sisk P."/>
            <person name="Stolte C."/>
            <person name="Sykes S."/>
            <person name="Wortman J."/>
            <person name="Nusbaum C."/>
            <person name="Birren B."/>
        </authorList>
    </citation>
    <scope>NUCLEOTIDE SEQUENCE [LARGE SCALE GENOMIC DNA]</scope>
    <source>
        <strain evidence="2 3">ATCC 38327</strain>
    </source>
</reference>
<dbReference type="Proteomes" id="UP000054350">
    <property type="component" value="Unassembled WGS sequence"/>
</dbReference>
<protein>
    <submittedName>
        <fullName evidence="2">Uncharacterized protein</fullName>
    </submittedName>
</protein>
<evidence type="ECO:0000313" key="3">
    <source>
        <dbReference type="Proteomes" id="UP000054350"/>
    </source>
</evidence>